<comment type="caution">
    <text evidence="2">The sequence shown here is derived from an EMBL/GenBank/DDBJ whole genome shotgun (WGS) entry which is preliminary data.</text>
</comment>
<reference evidence="2 3" key="1">
    <citation type="submission" date="2021-06" db="EMBL/GenBank/DDBJ databases">
        <authorList>
            <person name="Palmer J.M."/>
        </authorList>
    </citation>
    <scope>NUCLEOTIDE SEQUENCE [LARGE SCALE GENOMIC DNA]</scope>
    <source>
        <strain evidence="2 3">AS_MEX2019</strain>
        <tissue evidence="2">Muscle</tissue>
    </source>
</reference>
<keyword evidence="1" id="KW-0812">Transmembrane</keyword>
<keyword evidence="3" id="KW-1185">Reference proteome</keyword>
<accession>A0ABV0ZFV0</accession>
<proteinExistence type="predicted"/>
<organism evidence="2 3">
    <name type="scientific">Ameca splendens</name>
    <dbReference type="NCBI Taxonomy" id="208324"/>
    <lineage>
        <taxon>Eukaryota</taxon>
        <taxon>Metazoa</taxon>
        <taxon>Chordata</taxon>
        <taxon>Craniata</taxon>
        <taxon>Vertebrata</taxon>
        <taxon>Euteleostomi</taxon>
        <taxon>Actinopterygii</taxon>
        <taxon>Neopterygii</taxon>
        <taxon>Teleostei</taxon>
        <taxon>Neoteleostei</taxon>
        <taxon>Acanthomorphata</taxon>
        <taxon>Ovalentaria</taxon>
        <taxon>Atherinomorphae</taxon>
        <taxon>Cyprinodontiformes</taxon>
        <taxon>Goodeidae</taxon>
        <taxon>Ameca</taxon>
    </lineage>
</organism>
<evidence type="ECO:0000313" key="2">
    <source>
        <dbReference type="EMBL" id="MEQ2304652.1"/>
    </source>
</evidence>
<protein>
    <submittedName>
        <fullName evidence="2">Uncharacterized protein</fullName>
    </submittedName>
</protein>
<gene>
    <name evidence="2" type="ORF">AMECASPLE_029347</name>
</gene>
<keyword evidence="1" id="KW-0472">Membrane</keyword>
<sequence>MEAVSECSAFLSTTIYTPGSVFITIVIIILIIAIYSPVSASLSTAIYTPDCHHPHHPLFPLISKLMFLMWRGLRLNLLKLLIQVPRMRAFRWTCLMFLCSMTRVSRWTYLHFYLQNLSPPWK</sequence>
<evidence type="ECO:0000256" key="1">
    <source>
        <dbReference type="SAM" id="Phobius"/>
    </source>
</evidence>
<evidence type="ECO:0000313" key="3">
    <source>
        <dbReference type="Proteomes" id="UP001469553"/>
    </source>
</evidence>
<keyword evidence="1" id="KW-1133">Transmembrane helix</keyword>
<dbReference type="EMBL" id="JAHRIP010059773">
    <property type="protein sequence ID" value="MEQ2304652.1"/>
    <property type="molecule type" value="Genomic_DNA"/>
</dbReference>
<feature type="transmembrane region" description="Helical" evidence="1">
    <location>
        <begin position="21"/>
        <end position="38"/>
    </location>
</feature>
<dbReference type="Proteomes" id="UP001469553">
    <property type="component" value="Unassembled WGS sequence"/>
</dbReference>
<name>A0ABV0ZFV0_9TELE</name>